<sequence length="99" mass="11083">MDNSDGYLHTADYFGAQNTTPQPEQEWSAEADLENMTLHFFVDGVQQEHHFATIPVPLVFAIQAGTSSKDIPIEITFWGKLKKSSVTFKGTGRNMGLFF</sequence>
<keyword evidence="2" id="KW-1185">Reference proteome</keyword>
<protein>
    <submittedName>
        <fullName evidence="1">Uncharacterized protein</fullName>
    </submittedName>
</protein>
<dbReference type="Proteomes" id="UP001281761">
    <property type="component" value="Unassembled WGS sequence"/>
</dbReference>
<proteinExistence type="predicted"/>
<comment type="caution">
    <text evidence="1">The sequence shown here is derived from an EMBL/GenBank/DDBJ whole genome shotgun (WGS) entry which is preliminary data.</text>
</comment>
<gene>
    <name evidence="1" type="ORF">BLNAU_10445</name>
</gene>
<evidence type="ECO:0000313" key="2">
    <source>
        <dbReference type="Proteomes" id="UP001281761"/>
    </source>
</evidence>
<name>A0ABQ9XST2_9EUKA</name>
<evidence type="ECO:0000313" key="1">
    <source>
        <dbReference type="EMBL" id="KAK2954594.1"/>
    </source>
</evidence>
<dbReference type="EMBL" id="JARBJD010000076">
    <property type="protein sequence ID" value="KAK2954594.1"/>
    <property type="molecule type" value="Genomic_DNA"/>
</dbReference>
<organism evidence="1 2">
    <name type="scientific">Blattamonas nauphoetae</name>
    <dbReference type="NCBI Taxonomy" id="2049346"/>
    <lineage>
        <taxon>Eukaryota</taxon>
        <taxon>Metamonada</taxon>
        <taxon>Preaxostyla</taxon>
        <taxon>Oxymonadida</taxon>
        <taxon>Blattamonas</taxon>
    </lineage>
</organism>
<accession>A0ABQ9XST2</accession>
<reference evidence="1 2" key="1">
    <citation type="journal article" date="2022" name="bioRxiv">
        <title>Genomics of Preaxostyla Flagellates Illuminates Evolutionary Transitions and the Path Towards Mitochondrial Loss.</title>
        <authorList>
            <person name="Novak L.V.F."/>
            <person name="Treitli S.C."/>
            <person name="Pyrih J."/>
            <person name="Halakuc P."/>
            <person name="Pipaliya S.V."/>
            <person name="Vacek V."/>
            <person name="Brzon O."/>
            <person name="Soukal P."/>
            <person name="Eme L."/>
            <person name="Dacks J.B."/>
            <person name="Karnkowska A."/>
            <person name="Elias M."/>
            <person name="Hampl V."/>
        </authorList>
    </citation>
    <scope>NUCLEOTIDE SEQUENCE [LARGE SCALE GENOMIC DNA]</scope>
    <source>
        <strain evidence="1">NAU3</strain>
        <tissue evidence="1">Gut</tissue>
    </source>
</reference>